<evidence type="ECO:0000256" key="5">
    <source>
        <dbReference type="ARBA" id="ARBA00023239"/>
    </source>
</evidence>
<evidence type="ECO:0000259" key="8">
    <source>
        <dbReference type="PROSITE" id="PS50991"/>
    </source>
</evidence>
<dbReference type="InterPro" id="IPR000891">
    <property type="entry name" value="PYR_CT"/>
</dbReference>
<dbReference type="AlphaFoldDB" id="A0A254TG56"/>
<organism evidence="9 10">
    <name type="scientific">Noviherbaspirillum denitrificans</name>
    <dbReference type="NCBI Taxonomy" id="1968433"/>
    <lineage>
        <taxon>Bacteria</taxon>
        <taxon>Pseudomonadati</taxon>
        <taxon>Pseudomonadota</taxon>
        <taxon>Betaproteobacteria</taxon>
        <taxon>Burkholderiales</taxon>
        <taxon>Oxalobacteraceae</taxon>
        <taxon>Noviherbaspirillum</taxon>
    </lineage>
</organism>
<feature type="binding site" evidence="6">
    <location>
        <position position="201"/>
    </location>
    <ligand>
        <name>Mn(2+)</name>
        <dbReference type="ChEBI" id="CHEBI:29035"/>
    </ligand>
</feature>
<evidence type="ECO:0000256" key="3">
    <source>
        <dbReference type="ARBA" id="ARBA00022797"/>
    </source>
</evidence>
<feature type="active site" description="Proton acceptor" evidence="6">
    <location>
        <position position="20"/>
    </location>
</feature>
<dbReference type="InterPro" id="IPR035685">
    <property type="entry name" value="DRE_TIM_HOA"/>
</dbReference>
<keyword evidence="10" id="KW-1185">Reference proteome</keyword>
<keyword evidence="4 6" id="KW-0464">Manganese</keyword>
<evidence type="ECO:0000256" key="1">
    <source>
        <dbReference type="ARBA" id="ARBA00008944"/>
    </source>
</evidence>
<dbReference type="GO" id="GO:0030145">
    <property type="term" value="F:manganese ion binding"/>
    <property type="evidence" value="ECO:0007669"/>
    <property type="project" value="UniProtKB-UniRule"/>
</dbReference>
<dbReference type="SUPFAM" id="SSF89000">
    <property type="entry name" value="post-HMGL domain-like"/>
    <property type="match status" value="1"/>
</dbReference>
<dbReference type="Proteomes" id="UP000197535">
    <property type="component" value="Unassembled WGS sequence"/>
</dbReference>
<name>A0A254TG56_9BURK</name>
<dbReference type="SUPFAM" id="SSF51569">
    <property type="entry name" value="Aldolase"/>
    <property type="match status" value="1"/>
</dbReference>
<dbReference type="InterPro" id="IPR017629">
    <property type="entry name" value="4OH_2_O-val_aldolase"/>
</dbReference>
<dbReference type="GO" id="GO:0003852">
    <property type="term" value="F:2-isopropylmalate synthase activity"/>
    <property type="evidence" value="ECO:0007669"/>
    <property type="project" value="TreeGrafter"/>
</dbReference>
<feature type="binding site" evidence="6">
    <location>
        <position position="170"/>
    </location>
    <ligand>
        <name>substrate</name>
    </ligand>
</feature>
<dbReference type="PROSITE" id="PS50991">
    <property type="entry name" value="PYR_CT"/>
    <property type="match status" value="1"/>
</dbReference>
<accession>A0A254TG56</accession>
<protein>
    <recommendedName>
        <fullName evidence="6 7">4-hydroxy-2-oxovalerate aldolase</fullName>
        <shortName evidence="6">HOA</shortName>
        <ecNumber evidence="6 7">4.1.3.39</ecNumber>
    </recommendedName>
    <alternativeName>
        <fullName evidence="6">4-hydroxy-2-keto-pentanoic acid aldolase</fullName>
    </alternativeName>
    <alternativeName>
        <fullName evidence="6">4-hydroxy-2-oxopentanoate aldolase</fullName>
    </alternativeName>
</protein>
<sequence length="343" mass="36897">MNLKGKSVTVHDMTLRDGMHPKRHLMTLEQMIDIATGLDDAGVPLIEVTHGDGLGGSSVNYGFPAHTDEEYLGAVIPKMKQAKVSALLLPGIGTVDHLKMARDLGVHTIRVATHCTEADVSEQHISMARKLDMDTVGFLMMSHMASPEQIVAQAKLMEGYGANCIYVTDSAGYMLPHDVKARITAVRAALKPDTELGFHGHHNLAMGVANSIAAVEAGANRIDAAAAGLGAGAGNTPMEVFIAVCKRMGIETGVDVYKIQDVAEDRVVPIMDHPIRVDRDSLTLGYAGVYSSFLLFARRAEQKYGVPAREILVELGRRGMVGGQEDMIEDAALTMARERKLVA</sequence>
<comment type="caution">
    <text evidence="9">The sequence shown here is derived from an EMBL/GenBank/DDBJ whole genome shotgun (WGS) entry which is preliminary data.</text>
</comment>
<keyword evidence="3 6" id="KW-0058">Aromatic hydrocarbons catabolism</keyword>
<keyword evidence="5 6" id="KW-0456">Lyase</keyword>
<dbReference type="Pfam" id="PF07836">
    <property type="entry name" value="DmpG_comm"/>
    <property type="match status" value="1"/>
</dbReference>
<comment type="similarity">
    <text evidence="1 6">Belongs to the 4-hydroxy-2-oxovalerate aldolase family.</text>
</comment>
<dbReference type="NCBIfam" id="TIGR03217">
    <property type="entry name" value="4OH_2_O_val_ald"/>
    <property type="match status" value="1"/>
</dbReference>
<dbReference type="EC" id="4.1.3.39" evidence="6 7"/>
<feature type="binding site" evidence="6">
    <location>
        <position position="199"/>
    </location>
    <ligand>
        <name>substrate</name>
    </ligand>
</feature>
<dbReference type="EMBL" id="LSTO01000001">
    <property type="protein sequence ID" value="OWW21639.1"/>
    <property type="molecule type" value="Genomic_DNA"/>
</dbReference>
<comment type="catalytic activity">
    <reaction evidence="6">
        <text>(S)-4-hydroxy-2-oxopentanoate = acetaldehyde + pyruvate</text>
        <dbReference type="Rhea" id="RHEA:22624"/>
        <dbReference type="ChEBI" id="CHEBI:15343"/>
        <dbReference type="ChEBI" id="CHEBI:15361"/>
        <dbReference type="ChEBI" id="CHEBI:73143"/>
        <dbReference type="EC" id="4.1.3.39"/>
    </reaction>
</comment>
<evidence type="ECO:0000256" key="4">
    <source>
        <dbReference type="ARBA" id="ARBA00023211"/>
    </source>
</evidence>
<dbReference type="HAMAP" id="MF_01656">
    <property type="entry name" value="HOA"/>
    <property type="match status" value="1"/>
</dbReference>
<reference evidence="9 10" key="1">
    <citation type="submission" date="2016-02" db="EMBL/GenBank/DDBJ databases">
        <authorList>
            <person name="Wen L."/>
            <person name="He K."/>
            <person name="Yang H."/>
        </authorList>
    </citation>
    <scope>NUCLEOTIDE SEQUENCE [LARGE SCALE GENOMIC DNA]</scope>
    <source>
        <strain evidence="9 10">TSA40</strain>
    </source>
</reference>
<dbReference type="PANTHER" id="PTHR10277:SF9">
    <property type="entry name" value="2-ISOPROPYLMALATE SYNTHASE 1, CHLOROPLASTIC-RELATED"/>
    <property type="match status" value="1"/>
</dbReference>
<evidence type="ECO:0000313" key="10">
    <source>
        <dbReference type="Proteomes" id="UP000197535"/>
    </source>
</evidence>
<feature type="binding site" evidence="6">
    <location>
        <position position="199"/>
    </location>
    <ligand>
        <name>Mn(2+)</name>
        <dbReference type="ChEBI" id="CHEBI:29035"/>
    </ligand>
</feature>
<dbReference type="NCBIfam" id="NF006049">
    <property type="entry name" value="PRK08195.1"/>
    <property type="match status" value="1"/>
</dbReference>
<dbReference type="InterPro" id="IPR013785">
    <property type="entry name" value="Aldolase_TIM"/>
</dbReference>
<dbReference type="Gene3D" id="3.20.20.70">
    <property type="entry name" value="Aldolase class I"/>
    <property type="match status" value="1"/>
</dbReference>
<dbReference type="RefSeq" id="WP_088708492.1">
    <property type="nucleotide sequence ID" value="NZ_LSTO01000001.1"/>
</dbReference>
<feature type="site" description="Transition state stabilizer" evidence="6">
    <location>
        <position position="16"/>
    </location>
</feature>
<dbReference type="Pfam" id="PF00682">
    <property type="entry name" value="HMGL-like"/>
    <property type="match status" value="1"/>
</dbReference>
<feature type="binding site" evidence="6">
    <location>
        <begin position="16"/>
        <end position="17"/>
    </location>
    <ligand>
        <name>substrate</name>
    </ligand>
</feature>
<evidence type="ECO:0000256" key="6">
    <source>
        <dbReference type="HAMAP-Rule" id="MF_01656"/>
    </source>
</evidence>
<proteinExistence type="inferred from homology"/>
<dbReference type="GO" id="GO:0008701">
    <property type="term" value="F:4-hydroxy-2-oxovalerate aldolase activity"/>
    <property type="evidence" value="ECO:0007669"/>
    <property type="project" value="UniProtKB-UniRule"/>
</dbReference>
<feature type="binding site" evidence="6">
    <location>
        <position position="290"/>
    </location>
    <ligand>
        <name>substrate</name>
    </ligand>
</feature>
<evidence type="ECO:0000256" key="2">
    <source>
        <dbReference type="ARBA" id="ARBA00022723"/>
    </source>
</evidence>
<feature type="domain" description="Pyruvate carboxyltransferase" evidence="8">
    <location>
        <begin position="8"/>
        <end position="260"/>
    </location>
</feature>
<dbReference type="InterPro" id="IPR050073">
    <property type="entry name" value="2-IPM_HCS-like"/>
</dbReference>
<dbReference type="CDD" id="cd07943">
    <property type="entry name" value="DRE_TIM_HOA"/>
    <property type="match status" value="1"/>
</dbReference>
<dbReference type="Gene3D" id="1.10.8.60">
    <property type="match status" value="1"/>
</dbReference>
<evidence type="ECO:0000256" key="7">
    <source>
        <dbReference type="NCBIfam" id="TIGR03217"/>
    </source>
</evidence>
<feature type="binding site" evidence="6">
    <location>
        <position position="17"/>
    </location>
    <ligand>
        <name>Mn(2+)</name>
        <dbReference type="ChEBI" id="CHEBI:29035"/>
    </ligand>
</feature>
<dbReference type="OrthoDB" id="9803573at2"/>
<evidence type="ECO:0000313" key="9">
    <source>
        <dbReference type="EMBL" id="OWW21639.1"/>
    </source>
</evidence>
<gene>
    <name evidence="9" type="ORF">AYR66_21275</name>
</gene>
<keyword evidence="2 6" id="KW-0479">Metal-binding</keyword>
<dbReference type="InterPro" id="IPR012425">
    <property type="entry name" value="DmpG_comm"/>
</dbReference>
<dbReference type="GO" id="GO:0009098">
    <property type="term" value="P:L-leucine biosynthetic process"/>
    <property type="evidence" value="ECO:0007669"/>
    <property type="project" value="TreeGrafter"/>
</dbReference>
<dbReference type="PANTHER" id="PTHR10277">
    <property type="entry name" value="HOMOCITRATE SYNTHASE-RELATED"/>
    <property type="match status" value="1"/>
</dbReference>